<dbReference type="Pfam" id="PF07238">
    <property type="entry name" value="PilZ"/>
    <property type="match status" value="1"/>
</dbReference>
<keyword evidence="3" id="KW-1185">Reference proteome</keyword>
<dbReference type="EMBL" id="CP116942">
    <property type="protein sequence ID" value="WCO69104.1"/>
    <property type="molecule type" value="Genomic_DNA"/>
</dbReference>
<evidence type="ECO:0000259" key="1">
    <source>
        <dbReference type="Pfam" id="PF07238"/>
    </source>
</evidence>
<gene>
    <name evidence="2" type="ORF">PO878_10240</name>
</gene>
<proteinExistence type="predicted"/>
<evidence type="ECO:0000313" key="2">
    <source>
        <dbReference type="EMBL" id="WCO69104.1"/>
    </source>
</evidence>
<protein>
    <submittedName>
        <fullName evidence="2">PilZ domain-containing protein</fullName>
    </submittedName>
</protein>
<dbReference type="KEGG" id="ima:PO878_10240"/>
<sequence length="136" mass="15044">MEKRLGHRVALEPEEVGWRVAPATRGPARRRFAPFSRKPQVAQLLDLSVSGLLVEAPEAKDLAVGSIVHVQVDEVIGPVRVRRIEPIGPGRCRYGLELCQEARALTTHLHARLSRVATTRPGDWHGEHWSARGGGR</sequence>
<dbReference type="InterPro" id="IPR009875">
    <property type="entry name" value="PilZ_domain"/>
</dbReference>
<dbReference type="AlphaFoldDB" id="A0AAE9YE15"/>
<dbReference type="RefSeq" id="WP_272738618.1">
    <property type="nucleotide sequence ID" value="NZ_CP116942.1"/>
</dbReference>
<feature type="domain" description="PilZ" evidence="1">
    <location>
        <begin position="40"/>
        <end position="98"/>
    </location>
</feature>
<name>A0AAE9YE15_9ACTN</name>
<accession>A0AAE9YE15</accession>
<evidence type="ECO:0000313" key="3">
    <source>
        <dbReference type="Proteomes" id="UP001216390"/>
    </source>
</evidence>
<dbReference type="Proteomes" id="UP001216390">
    <property type="component" value="Chromosome"/>
</dbReference>
<organism evidence="2 3">
    <name type="scientific">Iamia majanohamensis</name>
    <dbReference type="NCBI Taxonomy" id="467976"/>
    <lineage>
        <taxon>Bacteria</taxon>
        <taxon>Bacillati</taxon>
        <taxon>Actinomycetota</taxon>
        <taxon>Acidimicrobiia</taxon>
        <taxon>Acidimicrobiales</taxon>
        <taxon>Iamiaceae</taxon>
        <taxon>Iamia</taxon>
    </lineage>
</organism>
<dbReference type="GO" id="GO:0035438">
    <property type="term" value="F:cyclic-di-GMP binding"/>
    <property type="evidence" value="ECO:0007669"/>
    <property type="project" value="InterPro"/>
</dbReference>
<reference evidence="2" key="1">
    <citation type="submission" date="2023-01" db="EMBL/GenBank/DDBJ databases">
        <title>The diversity of Class Acidimicrobiia in South China Sea sediment environments and the proposal of Iamia marina sp. nov., a novel species of the genus Iamia.</title>
        <authorList>
            <person name="He Y."/>
            <person name="Tian X."/>
        </authorList>
    </citation>
    <scope>NUCLEOTIDE SEQUENCE</scope>
    <source>
        <strain evidence="2">DSM 19957</strain>
    </source>
</reference>